<organism evidence="1 2">
    <name type="scientific">Persea americana</name>
    <name type="common">Avocado</name>
    <dbReference type="NCBI Taxonomy" id="3435"/>
    <lineage>
        <taxon>Eukaryota</taxon>
        <taxon>Viridiplantae</taxon>
        <taxon>Streptophyta</taxon>
        <taxon>Embryophyta</taxon>
        <taxon>Tracheophyta</taxon>
        <taxon>Spermatophyta</taxon>
        <taxon>Magnoliopsida</taxon>
        <taxon>Magnoliidae</taxon>
        <taxon>Laurales</taxon>
        <taxon>Lauraceae</taxon>
        <taxon>Persea</taxon>
    </lineage>
</organism>
<keyword evidence="2" id="KW-1185">Reference proteome</keyword>
<sequence>MYEVEFDENGKACGVTSEGETAKCKKVVCDPSYLLDKVQKVGQVACVICIMSHPIPNTNDSHSVQVSLPQKQLGRKSDMLL</sequence>
<dbReference type="EMBL" id="CM056812">
    <property type="protein sequence ID" value="KAJ8617759.1"/>
    <property type="molecule type" value="Genomic_DNA"/>
</dbReference>
<accession>A0ACC2K9X9</accession>
<name>A0ACC2K9X9_PERAE</name>
<evidence type="ECO:0000313" key="2">
    <source>
        <dbReference type="Proteomes" id="UP001234297"/>
    </source>
</evidence>
<evidence type="ECO:0000313" key="1">
    <source>
        <dbReference type="EMBL" id="KAJ8617759.1"/>
    </source>
</evidence>
<dbReference type="Proteomes" id="UP001234297">
    <property type="component" value="Chromosome 4"/>
</dbReference>
<proteinExistence type="predicted"/>
<gene>
    <name evidence="1" type="ORF">MRB53_013945</name>
</gene>
<reference evidence="1 2" key="1">
    <citation type="journal article" date="2022" name="Hortic Res">
        <title>A haplotype resolved chromosomal level avocado genome allows analysis of novel avocado genes.</title>
        <authorList>
            <person name="Nath O."/>
            <person name="Fletcher S.J."/>
            <person name="Hayward A."/>
            <person name="Shaw L.M."/>
            <person name="Masouleh A.K."/>
            <person name="Furtado A."/>
            <person name="Henry R.J."/>
            <person name="Mitter N."/>
        </authorList>
    </citation>
    <scope>NUCLEOTIDE SEQUENCE [LARGE SCALE GENOMIC DNA]</scope>
    <source>
        <strain evidence="2">cv. Hass</strain>
    </source>
</reference>
<comment type="caution">
    <text evidence="1">The sequence shown here is derived from an EMBL/GenBank/DDBJ whole genome shotgun (WGS) entry which is preliminary data.</text>
</comment>
<protein>
    <submittedName>
        <fullName evidence="1">Uncharacterized protein</fullName>
    </submittedName>
</protein>